<dbReference type="EMBL" id="JAHRHJ020000011">
    <property type="protein sequence ID" value="KAH9295920.1"/>
    <property type="molecule type" value="Genomic_DNA"/>
</dbReference>
<feature type="region of interest" description="Disordered" evidence="7">
    <location>
        <begin position="210"/>
        <end position="233"/>
    </location>
</feature>
<gene>
    <name evidence="10" type="ORF">KI387_039508</name>
</gene>
<keyword evidence="4" id="KW-0378">Hydrolase</keyword>
<dbReference type="OMA" id="FACNSAY"/>
<dbReference type="PANTHER" id="PTHR10795">
    <property type="entry name" value="PROPROTEIN CONVERTASE SUBTILISIN/KEXIN"/>
    <property type="match status" value="1"/>
</dbReference>
<evidence type="ECO:0000259" key="8">
    <source>
        <dbReference type="Pfam" id="PF00082"/>
    </source>
</evidence>
<evidence type="ECO:0000259" key="9">
    <source>
        <dbReference type="Pfam" id="PF05922"/>
    </source>
</evidence>
<keyword evidence="2" id="KW-0645">Protease</keyword>
<feature type="domain" description="Peptidase S8/S53" evidence="8">
    <location>
        <begin position="143"/>
        <end position="300"/>
    </location>
</feature>
<dbReference type="Proteomes" id="UP000824469">
    <property type="component" value="Unassembled WGS sequence"/>
</dbReference>
<comment type="caution">
    <text evidence="10">The sequence shown here is derived from an EMBL/GenBank/DDBJ whole genome shotgun (WGS) entry which is preliminary data.</text>
</comment>
<comment type="similarity">
    <text evidence="1 6">Belongs to the peptidase S8 family.</text>
</comment>
<proteinExistence type="inferred from homology"/>
<dbReference type="Pfam" id="PF00082">
    <property type="entry name" value="Peptidase_S8"/>
    <property type="match status" value="1"/>
</dbReference>
<dbReference type="InterPro" id="IPR036852">
    <property type="entry name" value="Peptidase_S8/S53_dom_sf"/>
</dbReference>
<evidence type="ECO:0000256" key="4">
    <source>
        <dbReference type="ARBA" id="ARBA00022801"/>
    </source>
</evidence>
<protein>
    <recommendedName>
        <fullName evidence="12">Peptidase S8/S53 domain-containing protein</fullName>
    </recommendedName>
</protein>
<evidence type="ECO:0000256" key="3">
    <source>
        <dbReference type="ARBA" id="ARBA00022729"/>
    </source>
</evidence>
<evidence type="ECO:0000256" key="6">
    <source>
        <dbReference type="PROSITE-ProRule" id="PRU01240"/>
    </source>
</evidence>
<dbReference type="InterPro" id="IPR037045">
    <property type="entry name" value="S8pro/Inhibitor_I9_sf"/>
</dbReference>
<dbReference type="AlphaFoldDB" id="A0AA38C902"/>
<keyword evidence="11" id="KW-1185">Reference proteome</keyword>
<keyword evidence="5" id="KW-0720">Serine protease</keyword>
<sequence length="309" mass="34167">MDVHRNLLHPLRVYSLIFGLLFNHRVPAEGAEYASTYIVHMDKYVMPSQFYNHEHWYRSMFYSVKGVRANQNTHIEDLYHYTYDIVMHGFSAKLTQSELDILEDMPGHLMSFPDPVGKLHTTHSTEFLGLTPKLGLLPISQFGQDVIIAVLDTGIWPESQSFLDNGMEAVPARWKGTCESGTAFHPSLCNKKLIGARYFNKGAVAKYGDIDPTQDYDSPRDNRGHGSHTSSTAAGNYVDDVNYYGYTAGTARGVAPDGRIAMYKCVWETATSVALGSDVLAGMESAITDGADVLSLSLGSTPLPISKML</sequence>
<evidence type="ECO:0000313" key="11">
    <source>
        <dbReference type="Proteomes" id="UP000824469"/>
    </source>
</evidence>
<name>A0AA38C902_TAXCH</name>
<dbReference type="InterPro" id="IPR010259">
    <property type="entry name" value="S8pro/Inhibitor_I9"/>
</dbReference>
<evidence type="ECO:0000256" key="1">
    <source>
        <dbReference type="ARBA" id="ARBA00011073"/>
    </source>
</evidence>
<evidence type="ECO:0008006" key="12">
    <source>
        <dbReference type="Google" id="ProtNLM"/>
    </source>
</evidence>
<dbReference type="InterPro" id="IPR015500">
    <property type="entry name" value="Peptidase_S8_subtilisin-rel"/>
</dbReference>
<dbReference type="PROSITE" id="PS51892">
    <property type="entry name" value="SUBTILASE"/>
    <property type="match status" value="1"/>
</dbReference>
<comment type="caution">
    <text evidence="6">Lacks conserved residue(s) required for the propagation of feature annotation.</text>
</comment>
<dbReference type="InterPro" id="IPR045051">
    <property type="entry name" value="SBT"/>
</dbReference>
<organism evidence="10 11">
    <name type="scientific">Taxus chinensis</name>
    <name type="common">Chinese yew</name>
    <name type="synonym">Taxus wallichiana var. chinensis</name>
    <dbReference type="NCBI Taxonomy" id="29808"/>
    <lineage>
        <taxon>Eukaryota</taxon>
        <taxon>Viridiplantae</taxon>
        <taxon>Streptophyta</taxon>
        <taxon>Embryophyta</taxon>
        <taxon>Tracheophyta</taxon>
        <taxon>Spermatophyta</taxon>
        <taxon>Pinopsida</taxon>
        <taxon>Pinidae</taxon>
        <taxon>Conifers II</taxon>
        <taxon>Cupressales</taxon>
        <taxon>Taxaceae</taxon>
        <taxon>Taxus</taxon>
    </lineage>
</organism>
<accession>A0AA38C902</accession>
<evidence type="ECO:0000256" key="7">
    <source>
        <dbReference type="SAM" id="MobiDB-lite"/>
    </source>
</evidence>
<dbReference type="GO" id="GO:0004252">
    <property type="term" value="F:serine-type endopeptidase activity"/>
    <property type="evidence" value="ECO:0007669"/>
    <property type="project" value="InterPro"/>
</dbReference>
<dbReference type="Gene3D" id="3.30.70.80">
    <property type="entry name" value="Peptidase S8 propeptide/proteinase inhibitor I9"/>
    <property type="match status" value="1"/>
</dbReference>
<evidence type="ECO:0000256" key="5">
    <source>
        <dbReference type="ARBA" id="ARBA00022825"/>
    </source>
</evidence>
<dbReference type="Pfam" id="PF05922">
    <property type="entry name" value="Inhibitor_I9"/>
    <property type="match status" value="1"/>
</dbReference>
<keyword evidence="3" id="KW-0732">Signal</keyword>
<feature type="domain" description="Inhibitor I9" evidence="9">
    <location>
        <begin position="36"/>
        <end position="120"/>
    </location>
</feature>
<dbReference type="Gene3D" id="3.40.50.200">
    <property type="entry name" value="Peptidase S8/S53 domain"/>
    <property type="match status" value="1"/>
</dbReference>
<dbReference type="PRINTS" id="PR00723">
    <property type="entry name" value="SUBTILISIN"/>
</dbReference>
<dbReference type="GO" id="GO:0006508">
    <property type="term" value="P:proteolysis"/>
    <property type="evidence" value="ECO:0007669"/>
    <property type="project" value="UniProtKB-KW"/>
</dbReference>
<evidence type="ECO:0000313" key="10">
    <source>
        <dbReference type="EMBL" id="KAH9295920.1"/>
    </source>
</evidence>
<dbReference type="InterPro" id="IPR000209">
    <property type="entry name" value="Peptidase_S8/S53_dom"/>
</dbReference>
<reference evidence="10 11" key="1">
    <citation type="journal article" date="2021" name="Nat. Plants">
        <title>The Taxus genome provides insights into paclitaxel biosynthesis.</title>
        <authorList>
            <person name="Xiong X."/>
            <person name="Gou J."/>
            <person name="Liao Q."/>
            <person name="Li Y."/>
            <person name="Zhou Q."/>
            <person name="Bi G."/>
            <person name="Li C."/>
            <person name="Du R."/>
            <person name="Wang X."/>
            <person name="Sun T."/>
            <person name="Guo L."/>
            <person name="Liang H."/>
            <person name="Lu P."/>
            <person name="Wu Y."/>
            <person name="Zhang Z."/>
            <person name="Ro D.K."/>
            <person name="Shang Y."/>
            <person name="Huang S."/>
            <person name="Yan J."/>
        </authorList>
    </citation>
    <scope>NUCLEOTIDE SEQUENCE [LARGE SCALE GENOMIC DNA]</scope>
    <source>
        <strain evidence="10">Ta-2019</strain>
    </source>
</reference>
<dbReference type="SUPFAM" id="SSF52743">
    <property type="entry name" value="Subtilisin-like"/>
    <property type="match status" value="1"/>
</dbReference>
<dbReference type="FunFam" id="3.30.70.80:FF:000003">
    <property type="entry name" value="Subtilisin-like protease SBT1.9"/>
    <property type="match status" value="1"/>
</dbReference>
<evidence type="ECO:0000256" key="2">
    <source>
        <dbReference type="ARBA" id="ARBA00022670"/>
    </source>
</evidence>